<dbReference type="AlphaFoldDB" id="A0A9Q0KEF4"/>
<keyword evidence="4" id="KW-0433">Leucine-rich repeat</keyword>
<evidence type="ECO:0000256" key="10">
    <source>
        <dbReference type="ARBA" id="ARBA00041871"/>
    </source>
</evidence>
<keyword evidence="14" id="KW-1185">Reference proteome</keyword>
<dbReference type="InterPro" id="IPR051582">
    <property type="entry name" value="LRR_extensin-like_regulator"/>
</dbReference>
<feature type="chain" id="PRO_5040489029" description="Cell wall hydroxyproline-rich glycoprotein" evidence="11">
    <location>
        <begin position="27"/>
        <end position="410"/>
    </location>
</feature>
<proteinExistence type="predicted"/>
<dbReference type="Proteomes" id="UP001141806">
    <property type="component" value="Unassembled WGS sequence"/>
</dbReference>
<sequence>MKNSYLKLSCFCCLLCLLVFPKPASCQVSQPLSNARLLNAYRALKAWKQAILSDPMNFTSNWYGPNVCNYTGVYCASALDDPNITTVAGIDLNHGDIAGSLPEELGLLTDLALFHLNTNRFCGTLPQSFCNLHLLYELDLSNNLFTGCFPSVVLSLPSLTYLDLRFNEFEGSVPSALFDLKLDAIFINNNKFRSSIPKNFGNSPVSVIVLANNQLNGCFPSNLAKMEGTLDEINLMNTSLSGCLSQEIGNLTNLTVFEVSFNDLSGPLPEKMGGMKSLEQLDVAHNNLSGEIPASICSLPRLENFTYSYNYFCSEPQSCLKLLDKDDSLNCIPGRPLQRSPQECASFLAHPPSTEAPTPLLFPQSPLPLQSSLPRPALQPCPPPSPHPAFATTAMKSLLGVWDARHGLTK</sequence>
<name>A0A9Q0KEF4_9MAGN</name>
<reference evidence="13" key="1">
    <citation type="journal article" date="2023" name="Plant J.">
        <title>The genome of the king protea, Protea cynaroides.</title>
        <authorList>
            <person name="Chang J."/>
            <person name="Duong T.A."/>
            <person name="Schoeman C."/>
            <person name="Ma X."/>
            <person name="Roodt D."/>
            <person name="Barker N."/>
            <person name="Li Z."/>
            <person name="Van de Peer Y."/>
            <person name="Mizrachi E."/>
        </authorList>
    </citation>
    <scope>NUCLEOTIDE SEQUENCE</scope>
    <source>
        <tissue evidence="13">Young leaves</tissue>
    </source>
</reference>
<gene>
    <name evidence="13" type="ORF">NE237_015545</name>
</gene>
<dbReference type="Gene3D" id="3.80.10.10">
    <property type="entry name" value="Ribonuclease Inhibitor"/>
    <property type="match status" value="2"/>
</dbReference>
<protein>
    <recommendedName>
        <fullName evidence="10">Cell wall hydroxyproline-rich glycoprotein</fullName>
    </recommendedName>
</protein>
<dbReference type="PANTHER" id="PTHR32093:SF121">
    <property type="entry name" value="LEUCINE-RICH REPEAT EXTENSIN-LIKE PROTEIN 6"/>
    <property type="match status" value="1"/>
</dbReference>
<evidence type="ECO:0000256" key="9">
    <source>
        <dbReference type="ARBA" id="ARBA00023316"/>
    </source>
</evidence>
<dbReference type="InterPro" id="IPR032675">
    <property type="entry name" value="LRR_dom_sf"/>
</dbReference>
<dbReference type="InterPro" id="IPR013210">
    <property type="entry name" value="LRR_N_plant-typ"/>
</dbReference>
<comment type="caution">
    <text evidence="13">The sequence shown here is derived from an EMBL/GenBank/DDBJ whole genome shotgun (WGS) entry which is preliminary data.</text>
</comment>
<evidence type="ECO:0000259" key="12">
    <source>
        <dbReference type="Pfam" id="PF08263"/>
    </source>
</evidence>
<feature type="domain" description="Leucine-rich repeat-containing N-terminal plant-type" evidence="12">
    <location>
        <begin position="42"/>
        <end position="75"/>
    </location>
</feature>
<dbReference type="FunFam" id="3.80.10.10:FF:000224">
    <property type="entry name" value="Leucine-rich repeat extensin-like protein 1"/>
    <property type="match status" value="1"/>
</dbReference>
<evidence type="ECO:0000256" key="8">
    <source>
        <dbReference type="ARBA" id="ARBA00023278"/>
    </source>
</evidence>
<dbReference type="GO" id="GO:0071555">
    <property type="term" value="P:cell wall organization"/>
    <property type="evidence" value="ECO:0007669"/>
    <property type="project" value="UniProtKB-KW"/>
</dbReference>
<evidence type="ECO:0000256" key="3">
    <source>
        <dbReference type="ARBA" id="ARBA00022525"/>
    </source>
</evidence>
<dbReference type="PANTHER" id="PTHR32093">
    <property type="entry name" value="LEUCINE-RICH REPEAT EXTENSIN-LIKE PROTEIN 3-RELATED"/>
    <property type="match status" value="1"/>
</dbReference>
<keyword evidence="8" id="KW-0379">Hydroxylation</keyword>
<evidence type="ECO:0000256" key="11">
    <source>
        <dbReference type="SAM" id="SignalP"/>
    </source>
</evidence>
<keyword evidence="5 11" id="KW-0732">Signal</keyword>
<evidence type="ECO:0000313" key="14">
    <source>
        <dbReference type="Proteomes" id="UP001141806"/>
    </source>
</evidence>
<keyword evidence="9" id="KW-0961">Cell wall biogenesis/degradation</keyword>
<evidence type="ECO:0000256" key="1">
    <source>
        <dbReference type="ARBA" id="ARBA00004191"/>
    </source>
</evidence>
<keyword evidence="2" id="KW-0134">Cell wall</keyword>
<keyword evidence="7" id="KW-0325">Glycoprotein</keyword>
<evidence type="ECO:0000256" key="2">
    <source>
        <dbReference type="ARBA" id="ARBA00022512"/>
    </source>
</evidence>
<dbReference type="Pfam" id="PF00560">
    <property type="entry name" value="LRR_1"/>
    <property type="match status" value="1"/>
</dbReference>
<organism evidence="13 14">
    <name type="scientific">Protea cynaroides</name>
    <dbReference type="NCBI Taxonomy" id="273540"/>
    <lineage>
        <taxon>Eukaryota</taxon>
        <taxon>Viridiplantae</taxon>
        <taxon>Streptophyta</taxon>
        <taxon>Embryophyta</taxon>
        <taxon>Tracheophyta</taxon>
        <taxon>Spermatophyta</taxon>
        <taxon>Magnoliopsida</taxon>
        <taxon>Proteales</taxon>
        <taxon>Proteaceae</taxon>
        <taxon>Protea</taxon>
    </lineage>
</organism>
<dbReference type="OrthoDB" id="676979at2759"/>
<feature type="signal peptide" evidence="11">
    <location>
        <begin position="1"/>
        <end position="26"/>
    </location>
</feature>
<dbReference type="Pfam" id="PF13855">
    <property type="entry name" value="LRR_8"/>
    <property type="match status" value="1"/>
</dbReference>
<dbReference type="SUPFAM" id="SSF52058">
    <property type="entry name" value="L domain-like"/>
    <property type="match status" value="1"/>
</dbReference>
<dbReference type="Pfam" id="PF08263">
    <property type="entry name" value="LRRNT_2"/>
    <property type="match status" value="1"/>
</dbReference>
<dbReference type="FunFam" id="3.80.10.10:FF:000041">
    <property type="entry name" value="LRR receptor-like serine/threonine-protein kinase ERECTA"/>
    <property type="match status" value="1"/>
</dbReference>
<evidence type="ECO:0000256" key="7">
    <source>
        <dbReference type="ARBA" id="ARBA00023180"/>
    </source>
</evidence>
<evidence type="ECO:0000256" key="5">
    <source>
        <dbReference type="ARBA" id="ARBA00022729"/>
    </source>
</evidence>
<keyword evidence="6" id="KW-0677">Repeat</keyword>
<evidence type="ECO:0000313" key="13">
    <source>
        <dbReference type="EMBL" id="KAJ4968844.1"/>
    </source>
</evidence>
<evidence type="ECO:0000256" key="4">
    <source>
        <dbReference type="ARBA" id="ARBA00022614"/>
    </source>
</evidence>
<dbReference type="InterPro" id="IPR001611">
    <property type="entry name" value="Leu-rich_rpt"/>
</dbReference>
<dbReference type="EMBL" id="JAMYWD010000006">
    <property type="protein sequence ID" value="KAJ4968844.1"/>
    <property type="molecule type" value="Genomic_DNA"/>
</dbReference>
<comment type="subcellular location">
    <subcellularLocation>
        <location evidence="1">Secreted</location>
        <location evidence="1">Cell wall</location>
    </subcellularLocation>
</comment>
<accession>A0A9Q0KEF4</accession>
<keyword evidence="3" id="KW-0964">Secreted</keyword>
<evidence type="ECO:0000256" key="6">
    <source>
        <dbReference type="ARBA" id="ARBA00022737"/>
    </source>
</evidence>